<accession>A0A4P9YDN2</accession>
<name>A0A4P9YDN2_ROZAC</name>
<gene>
    <name evidence="1" type="ORF">ROZALSC1DRAFT_30922</name>
</gene>
<reference evidence="2" key="1">
    <citation type="journal article" date="2018" name="Nat. Microbiol.">
        <title>Leveraging single-cell genomics to expand the fungal tree of life.</title>
        <authorList>
            <person name="Ahrendt S.R."/>
            <person name="Quandt C.A."/>
            <person name="Ciobanu D."/>
            <person name="Clum A."/>
            <person name="Salamov A."/>
            <person name="Andreopoulos B."/>
            <person name="Cheng J.F."/>
            <person name="Woyke T."/>
            <person name="Pelin A."/>
            <person name="Henrissat B."/>
            <person name="Reynolds N.K."/>
            <person name="Benny G.L."/>
            <person name="Smith M.E."/>
            <person name="James T.Y."/>
            <person name="Grigoriev I.V."/>
        </authorList>
    </citation>
    <scope>NUCLEOTIDE SEQUENCE [LARGE SCALE GENOMIC DNA]</scope>
    <source>
        <strain evidence="2">CSF55</strain>
    </source>
</reference>
<evidence type="ECO:0000313" key="1">
    <source>
        <dbReference type="EMBL" id="RKP17245.1"/>
    </source>
</evidence>
<sequence>MIQRPESFPKEYETLKETLNPHLFFYTDKKEKSIKSVLEPLFKILKDFPEVFYTEIAFNCLSLFLNLQKTFTSIYKIFTLKILIESNPISFLISINPHLISMLVNSGAFPLSFRLKNSFNVAQRILVSDVYNSLRNYNQVEVEEALTHPSLGMNFSPNCLNQ</sequence>
<dbReference type="AlphaFoldDB" id="A0A4P9YDN2"/>
<proteinExistence type="predicted"/>
<dbReference type="Proteomes" id="UP000281549">
    <property type="component" value="Unassembled WGS sequence"/>
</dbReference>
<organism evidence="1 2">
    <name type="scientific">Rozella allomycis (strain CSF55)</name>
    <dbReference type="NCBI Taxonomy" id="988480"/>
    <lineage>
        <taxon>Eukaryota</taxon>
        <taxon>Fungi</taxon>
        <taxon>Fungi incertae sedis</taxon>
        <taxon>Cryptomycota</taxon>
        <taxon>Cryptomycota incertae sedis</taxon>
        <taxon>Rozella</taxon>
    </lineage>
</organism>
<evidence type="ECO:0000313" key="2">
    <source>
        <dbReference type="Proteomes" id="UP000281549"/>
    </source>
</evidence>
<dbReference type="EMBL" id="ML005946">
    <property type="protein sequence ID" value="RKP17245.1"/>
    <property type="molecule type" value="Genomic_DNA"/>
</dbReference>
<protein>
    <submittedName>
        <fullName evidence="1">Uncharacterized protein</fullName>
    </submittedName>
</protein>